<keyword evidence="3" id="KW-1185">Reference proteome</keyword>
<evidence type="ECO:0000313" key="2">
    <source>
        <dbReference type="EMBL" id="KAL2470823.1"/>
    </source>
</evidence>
<dbReference type="Proteomes" id="UP001604336">
    <property type="component" value="Unassembled WGS sequence"/>
</dbReference>
<organism evidence="2 3">
    <name type="scientific">Abeliophyllum distichum</name>
    <dbReference type="NCBI Taxonomy" id="126358"/>
    <lineage>
        <taxon>Eukaryota</taxon>
        <taxon>Viridiplantae</taxon>
        <taxon>Streptophyta</taxon>
        <taxon>Embryophyta</taxon>
        <taxon>Tracheophyta</taxon>
        <taxon>Spermatophyta</taxon>
        <taxon>Magnoliopsida</taxon>
        <taxon>eudicotyledons</taxon>
        <taxon>Gunneridae</taxon>
        <taxon>Pentapetalae</taxon>
        <taxon>asterids</taxon>
        <taxon>lamiids</taxon>
        <taxon>Lamiales</taxon>
        <taxon>Oleaceae</taxon>
        <taxon>Forsythieae</taxon>
        <taxon>Abeliophyllum</taxon>
    </lineage>
</organism>
<comment type="caution">
    <text evidence="2">The sequence shown here is derived from an EMBL/GenBank/DDBJ whole genome shotgun (WGS) entry which is preliminary data.</text>
</comment>
<dbReference type="EMBL" id="JBFOLK010000012">
    <property type="protein sequence ID" value="KAL2470823.1"/>
    <property type="molecule type" value="Genomic_DNA"/>
</dbReference>
<sequence>MELKFEKIERKHGEIHFVMGRLESRGGSESGGGGRVGQNSGGNRKGRSHSKSRDRAKGIKFYGCGKLGYFISECYKVKNKQRDHRENNETNVVVPREEFDEIYILLNFKSSEINLSMNSHIDE</sequence>
<protein>
    <submittedName>
        <fullName evidence="2">Uncharacterized protein</fullName>
    </submittedName>
</protein>
<evidence type="ECO:0000313" key="3">
    <source>
        <dbReference type="Proteomes" id="UP001604336"/>
    </source>
</evidence>
<reference evidence="3" key="1">
    <citation type="submission" date="2024-07" db="EMBL/GenBank/DDBJ databases">
        <title>Two chromosome-level genome assemblies of Korean endemic species Abeliophyllum distichum and Forsythia ovata (Oleaceae).</title>
        <authorList>
            <person name="Jang H."/>
        </authorList>
    </citation>
    <scope>NUCLEOTIDE SEQUENCE [LARGE SCALE GENOMIC DNA]</scope>
</reference>
<proteinExistence type="predicted"/>
<evidence type="ECO:0000256" key="1">
    <source>
        <dbReference type="SAM" id="MobiDB-lite"/>
    </source>
</evidence>
<dbReference type="AlphaFoldDB" id="A0ABD1Q3Q5"/>
<name>A0ABD1Q3Q5_9LAMI</name>
<gene>
    <name evidence="2" type="ORF">Adt_38959</name>
</gene>
<feature type="compositionally biased region" description="Gly residues" evidence="1">
    <location>
        <begin position="28"/>
        <end position="40"/>
    </location>
</feature>
<accession>A0ABD1Q3Q5</accession>
<feature type="region of interest" description="Disordered" evidence="1">
    <location>
        <begin position="19"/>
        <end position="54"/>
    </location>
</feature>